<evidence type="ECO:0000256" key="2">
    <source>
        <dbReference type="SAM" id="SignalP"/>
    </source>
</evidence>
<keyword evidence="4" id="KW-1185">Reference proteome</keyword>
<accession>A0A3N6MWP1</accession>
<feature type="signal peptide" evidence="2">
    <location>
        <begin position="1"/>
        <end position="29"/>
    </location>
</feature>
<feature type="compositionally biased region" description="Polar residues" evidence="1">
    <location>
        <begin position="37"/>
        <end position="51"/>
    </location>
</feature>
<dbReference type="AlphaFoldDB" id="A0A3N6MWP1"/>
<evidence type="ECO:0000256" key="1">
    <source>
        <dbReference type="SAM" id="MobiDB-lite"/>
    </source>
</evidence>
<gene>
    <name evidence="3" type="ORF">D5R40_24430</name>
</gene>
<evidence type="ECO:0000313" key="4">
    <source>
        <dbReference type="Proteomes" id="UP000269154"/>
    </source>
</evidence>
<reference evidence="3 4" key="1">
    <citation type="journal article" date="2018" name="ACS Chem. Biol.">
        <title>Ketoreductase domain dysfunction expands chemodiversity: malyngamide biosynthesis in the cyanobacterium Okeania hirsuta.</title>
        <authorList>
            <person name="Moss N.A."/>
            <person name="Leao T."/>
            <person name="Rankin M."/>
            <person name="McCullough T.M."/>
            <person name="Qu P."/>
            <person name="Korobeynikov A."/>
            <person name="Smith J.L."/>
            <person name="Gerwick L."/>
            <person name="Gerwick W.H."/>
        </authorList>
    </citation>
    <scope>NUCLEOTIDE SEQUENCE [LARGE SCALE GENOMIC DNA]</scope>
    <source>
        <strain evidence="3 4">PAB10Feb10-1</strain>
    </source>
</reference>
<keyword evidence="2" id="KW-0732">Signal</keyword>
<evidence type="ECO:0000313" key="3">
    <source>
        <dbReference type="EMBL" id="RQH29732.1"/>
    </source>
</evidence>
<comment type="caution">
    <text evidence="3">The sequence shown here is derived from an EMBL/GenBank/DDBJ whole genome shotgun (WGS) entry which is preliminary data.</text>
</comment>
<organism evidence="3 4">
    <name type="scientific">Okeania hirsuta</name>
    <dbReference type="NCBI Taxonomy" id="1458930"/>
    <lineage>
        <taxon>Bacteria</taxon>
        <taxon>Bacillati</taxon>
        <taxon>Cyanobacteriota</taxon>
        <taxon>Cyanophyceae</taxon>
        <taxon>Oscillatoriophycideae</taxon>
        <taxon>Oscillatoriales</taxon>
        <taxon>Microcoleaceae</taxon>
        <taxon>Okeania</taxon>
    </lineage>
</organism>
<name>A0A3N6MWP1_9CYAN</name>
<sequence length="114" mass="12717">MKVTTTKTLFTATLTMFCAVSLSATPTKAQEKSVINVTGSSEQLLSTSANSLPKDRSTSLTQESTTRGRHGLSRSTLDDVTNSINLQMHKSRDPKWKSEKQWFDEKWDSLSVDF</sequence>
<dbReference type="Proteomes" id="UP000269154">
    <property type="component" value="Unassembled WGS sequence"/>
</dbReference>
<proteinExistence type="predicted"/>
<feature type="region of interest" description="Disordered" evidence="1">
    <location>
        <begin position="37"/>
        <end position="76"/>
    </location>
</feature>
<dbReference type="RefSeq" id="WP_124147498.1">
    <property type="nucleotide sequence ID" value="NZ_CAWOKI010000272.1"/>
</dbReference>
<dbReference type="EMBL" id="RCBY01000187">
    <property type="protein sequence ID" value="RQH29732.1"/>
    <property type="molecule type" value="Genomic_DNA"/>
</dbReference>
<feature type="chain" id="PRO_5018084727" evidence="2">
    <location>
        <begin position="30"/>
        <end position="114"/>
    </location>
</feature>
<dbReference type="OrthoDB" id="463302at2"/>
<protein>
    <submittedName>
        <fullName evidence="3">Uncharacterized protein</fullName>
    </submittedName>
</protein>